<protein>
    <submittedName>
        <fullName evidence="2">Uncharacterized protein</fullName>
    </submittedName>
</protein>
<evidence type="ECO:0000313" key="2">
    <source>
        <dbReference type="EMBL" id="TVU30370.1"/>
    </source>
</evidence>
<dbReference type="AlphaFoldDB" id="A0A5J9V4V8"/>
<evidence type="ECO:0000313" key="3">
    <source>
        <dbReference type="Proteomes" id="UP000324897"/>
    </source>
</evidence>
<gene>
    <name evidence="2" type="ORF">EJB05_21986</name>
</gene>
<sequence>MTKQRLSASSWLCSHCHAHTASGAARHVARVFASAFSSPRLNNLTGSHHPTRVAFFPFLSLCSRDSPLLPRRHLTNCALSSPFPGLLAREKSRTFREEQLDPRRMEFVLIISLPLLILIIIVAVVLCIVCR</sequence>
<accession>A0A5J9V4V8</accession>
<comment type="caution">
    <text evidence="2">The sequence shown here is derived from an EMBL/GenBank/DDBJ whole genome shotgun (WGS) entry which is preliminary data.</text>
</comment>
<keyword evidence="3" id="KW-1185">Reference proteome</keyword>
<evidence type="ECO:0000256" key="1">
    <source>
        <dbReference type="SAM" id="Phobius"/>
    </source>
</evidence>
<keyword evidence="1" id="KW-0472">Membrane</keyword>
<keyword evidence="1" id="KW-0812">Transmembrane</keyword>
<keyword evidence="1" id="KW-1133">Transmembrane helix</keyword>
<dbReference type="Gramene" id="TVU30370">
    <property type="protein sequence ID" value="TVU30370"/>
    <property type="gene ID" value="EJB05_21986"/>
</dbReference>
<dbReference type="Proteomes" id="UP000324897">
    <property type="component" value="Chromosome 1"/>
</dbReference>
<feature type="non-terminal residue" evidence="2">
    <location>
        <position position="1"/>
    </location>
</feature>
<proteinExistence type="predicted"/>
<feature type="transmembrane region" description="Helical" evidence="1">
    <location>
        <begin position="107"/>
        <end position="130"/>
    </location>
</feature>
<name>A0A5J9V4V8_9POAL</name>
<dbReference type="EMBL" id="RWGY01000011">
    <property type="protein sequence ID" value="TVU30370.1"/>
    <property type="molecule type" value="Genomic_DNA"/>
</dbReference>
<reference evidence="2 3" key="1">
    <citation type="journal article" date="2019" name="Sci. Rep.">
        <title>A high-quality genome of Eragrostis curvula grass provides insights into Poaceae evolution and supports new strategies to enhance forage quality.</title>
        <authorList>
            <person name="Carballo J."/>
            <person name="Santos B.A.C.M."/>
            <person name="Zappacosta D."/>
            <person name="Garbus I."/>
            <person name="Selva J.P."/>
            <person name="Gallo C.A."/>
            <person name="Diaz A."/>
            <person name="Albertini E."/>
            <person name="Caccamo M."/>
            <person name="Echenique V."/>
        </authorList>
    </citation>
    <scope>NUCLEOTIDE SEQUENCE [LARGE SCALE GENOMIC DNA]</scope>
    <source>
        <strain evidence="3">cv. Victoria</strain>
        <tissue evidence="2">Leaf</tissue>
    </source>
</reference>
<organism evidence="2 3">
    <name type="scientific">Eragrostis curvula</name>
    <name type="common">weeping love grass</name>
    <dbReference type="NCBI Taxonomy" id="38414"/>
    <lineage>
        <taxon>Eukaryota</taxon>
        <taxon>Viridiplantae</taxon>
        <taxon>Streptophyta</taxon>
        <taxon>Embryophyta</taxon>
        <taxon>Tracheophyta</taxon>
        <taxon>Spermatophyta</taxon>
        <taxon>Magnoliopsida</taxon>
        <taxon>Liliopsida</taxon>
        <taxon>Poales</taxon>
        <taxon>Poaceae</taxon>
        <taxon>PACMAD clade</taxon>
        <taxon>Chloridoideae</taxon>
        <taxon>Eragrostideae</taxon>
        <taxon>Eragrostidinae</taxon>
        <taxon>Eragrostis</taxon>
    </lineage>
</organism>